<gene>
    <name evidence="2" type="ORF">BDU57DRAFT_590582</name>
</gene>
<organism evidence="2 3">
    <name type="scientific">Ampelomyces quisqualis</name>
    <name type="common">Powdery mildew agent</name>
    <dbReference type="NCBI Taxonomy" id="50730"/>
    <lineage>
        <taxon>Eukaryota</taxon>
        <taxon>Fungi</taxon>
        <taxon>Dikarya</taxon>
        <taxon>Ascomycota</taxon>
        <taxon>Pezizomycotina</taxon>
        <taxon>Dothideomycetes</taxon>
        <taxon>Pleosporomycetidae</taxon>
        <taxon>Pleosporales</taxon>
        <taxon>Pleosporineae</taxon>
        <taxon>Phaeosphaeriaceae</taxon>
        <taxon>Ampelomyces</taxon>
    </lineage>
</organism>
<evidence type="ECO:0000259" key="1">
    <source>
        <dbReference type="Pfam" id="PF00149"/>
    </source>
</evidence>
<evidence type="ECO:0000313" key="3">
    <source>
        <dbReference type="Proteomes" id="UP000800096"/>
    </source>
</evidence>
<dbReference type="AlphaFoldDB" id="A0A6A5QBA9"/>
<feature type="domain" description="Calcineurin-like phosphoesterase" evidence="1">
    <location>
        <begin position="145"/>
        <end position="396"/>
    </location>
</feature>
<dbReference type="PANTHER" id="PTHR32440:SF0">
    <property type="entry name" value="PHOSPHATASE DCR2-RELATED"/>
    <property type="match status" value="1"/>
</dbReference>
<reference evidence="2" key="1">
    <citation type="journal article" date="2020" name="Stud. Mycol.">
        <title>101 Dothideomycetes genomes: a test case for predicting lifestyles and emergence of pathogens.</title>
        <authorList>
            <person name="Haridas S."/>
            <person name="Albert R."/>
            <person name="Binder M."/>
            <person name="Bloem J."/>
            <person name="Labutti K."/>
            <person name="Salamov A."/>
            <person name="Andreopoulos B."/>
            <person name="Baker S."/>
            <person name="Barry K."/>
            <person name="Bills G."/>
            <person name="Bluhm B."/>
            <person name="Cannon C."/>
            <person name="Castanera R."/>
            <person name="Culley D."/>
            <person name="Daum C."/>
            <person name="Ezra D."/>
            <person name="Gonzalez J."/>
            <person name="Henrissat B."/>
            <person name="Kuo A."/>
            <person name="Liang C."/>
            <person name="Lipzen A."/>
            <person name="Lutzoni F."/>
            <person name="Magnuson J."/>
            <person name="Mondo S."/>
            <person name="Nolan M."/>
            <person name="Ohm R."/>
            <person name="Pangilinan J."/>
            <person name="Park H.-J."/>
            <person name="Ramirez L."/>
            <person name="Alfaro M."/>
            <person name="Sun H."/>
            <person name="Tritt A."/>
            <person name="Yoshinaga Y."/>
            <person name="Zwiers L.-H."/>
            <person name="Turgeon B."/>
            <person name="Goodwin S."/>
            <person name="Spatafora J."/>
            <person name="Crous P."/>
            <person name="Grigoriev I."/>
        </authorList>
    </citation>
    <scope>NUCLEOTIDE SEQUENCE</scope>
    <source>
        <strain evidence="2">HMLAC05119</strain>
    </source>
</reference>
<dbReference type="EMBL" id="ML979141">
    <property type="protein sequence ID" value="KAF1912130.1"/>
    <property type="molecule type" value="Genomic_DNA"/>
</dbReference>
<proteinExistence type="predicted"/>
<protein>
    <submittedName>
        <fullName evidence="2">Metallo-dependent phosphatase-like protein</fullName>
    </submittedName>
</protein>
<dbReference type="InterPro" id="IPR004843">
    <property type="entry name" value="Calcineurin-like_PHP"/>
</dbReference>
<dbReference type="InterPro" id="IPR029052">
    <property type="entry name" value="Metallo-depent_PP-like"/>
</dbReference>
<name>A0A6A5QBA9_AMPQU</name>
<dbReference type="Gene3D" id="3.60.21.10">
    <property type="match status" value="1"/>
</dbReference>
<dbReference type="Pfam" id="PF00149">
    <property type="entry name" value="Metallophos"/>
    <property type="match status" value="1"/>
</dbReference>
<dbReference type="PANTHER" id="PTHR32440">
    <property type="entry name" value="PHOSPHATASE DCR2-RELATED-RELATED"/>
    <property type="match status" value="1"/>
</dbReference>
<sequence length="494" mass="55067">MPPQQVVKDLTKNLCLDTGKQSAWLYVVLANEEDLLAEDLLLVDVRVQEPPPHDCSSNSWERRGGGIWVLRRKFSGKIDEAVTEVDVLFGTNAVDPRPQWKLMQSSLQLNAQPTVTVARLSVLYGRAKPISDPRAVLRVEEDGTFKILQISDTHMVTLDGTCTDRSDAHRKKLPDSDDADLRTVNLICKILDEEKPNFVVLSGDLLHHGIPHSKTAILKLLAPIIERSIPFAAVFGNHDSEGTHALSRTAQMSIFQGLPLCLSESGPEQVGGVGNFHVEVLGPAPSEVPALNLYFLDSHGEIPNWRQKPDYAPIEESQIRWFRNVRQAQRGLHNDSCLRASIVFMHIPLPEFKDPRLLIRSGHRAEPTECPSVNSHFYDALAEEGVSALGCGHDHVNDFCALMPQQKRRGGGESHDHRPWLCHAGAAGYGVYCSYGYEFFQRGARVWELRNNVLKTWRRREHDEERVDELVLVENRAVVDVLGGEGGATSCAVS</sequence>
<dbReference type="SUPFAM" id="SSF56300">
    <property type="entry name" value="Metallo-dependent phosphatases"/>
    <property type="match status" value="1"/>
</dbReference>
<dbReference type="OrthoDB" id="783096at2759"/>
<dbReference type="GO" id="GO:0005737">
    <property type="term" value="C:cytoplasm"/>
    <property type="evidence" value="ECO:0007669"/>
    <property type="project" value="TreeGrafter"/>
</dbReference>
<dbReference type="CDD" id="cd07383">
    <property type="entry name" value="MPP_Dcr2"/>
    <property type="match status" value="1"/>
</dbReference>
<dbReference type="GO" id="GO:0004721">
    <property type="term" value="F:phosphoprotein phosphatase activity"/>
    <property type="evidence" value="ECO:0007669"/>
    <property type="project" value="TreeGrafter"/>
</dbReference>
<accession>A0A6A5QBA9</accession>
<dbReference type="Proteomes" id="UP000800096">
    <property type="component" value="Unassembled WGS sequence"/>
</dbReference>
<keyword evidence="3" id="KW-1185">Reference proteome</keyword>
<evidence type="ECO:0000313" key="2">
    <source>
        <dbReference type="EMBL" id="KAF1912130.1"/>
    </source>
</evidence>